<comment type="similarity">
    <text evidence="2">In the C-terminal section; belongs to the MurCDEF family.</text>
</comment>
<dbReference type="Pfam" id="PF08443">
    <property type="entry name" value="RimK"/>
    <property type="match status" value="1"/>
</dbReference>
<comment type="function">
    <text evidence="1">Catalyzes the ATP-dependent polymerization of arginine and aspartate to multi-L-arginyl-poly-L-aspartic acid (cyanophycin; a water-insoluble reserve polymer).</text>
</comment>
<evidence type="ECO:0000313" key="15">
    <source>
        <dbReference type="EMBL" id="SFJ75081.1"/>
    </source>
</evidence>
<dbReference type="EC" id="6.3.2.30" evidence="4"/>
<protein>
    <recommendedName>
        <fullName evidence="6">Cyanophycin synthetase</fullName>
        <ecNumber evidence="5">6.3.2.29</ecNumber>
        <ecNumber evidence="4">6.3.2.30</ecNumber>
    </recommendedName>
    <alternativeName>
        <fullName evidence="10">Cyanophycin synthase</fullName>
    </alternativeName>
</protein>
<dbReference type="EMBL" id="FORU01000015">
    <property type="protein sequence ID" value="SFJ75081.1"/>
    <property type="molecule type" value="Genomic_DNA"/>
</dbReference>
<dbReference type="InterPro" id="IPR044019">
    <property type="entry name" value="Cyanophycin_syn_N"/>
</dbReference>
<dbReference type="STRING" id="1150112.SAMN04487893_11521"/>
<dbReference type="PANTHER" id="PTHR23135:SF18">
    <property type="entry name" value="CYANOPHYCIN SYNTHETASE"/>
    <property type="match status" value="1"/>
</dbReference>
<accession>A0A1I3TZX2</accession>
<dbReference type="InterPro" id="IPR013221">
    <property type="entry name" value="Mur_ligase_cen"/>
</dbReference>
<evidence type="ECO:0000256" key="2">
    <source>
        <dbReference type="ARBA" id="ARBA00009060"/>
    </source>
</evidence>
<keyword evidence="9 13" id="KW-0067">ATP-binding</keyword>
<evidence type="ECO:0000256" key="6">
    <source>
        <dbReference type="ARBA" id="ARBA00022036"/>
    </source>
</evidence>
<keyword evidence="7" id="KW-0436">Ligase</keyword>
<evidence type="ECO:0000256" key="4">
    <source>
        <dbReference type="ARBA" id="ARBA00012968"/>
    </source>
</evidence>
<dbReference type="SUPFAM" id="SSF53244">
    <property type="entry name" value="MurD-like peptide ligases, peptide-binding domain"/>
    <property type="match status" value="1"/>
</dbReference>
<keyword evidence="16" id="KW-1185">Reference proteome</keyword>
<feature type="domain" description="ATP-grasp" evidence="14">
    <location>
        <begin position="221"/>
        <end position="474"/>
    </location>
</feature>
<dbReference type="RefSeq" id="WP_090680720.1">
    <property type="nucleotide sequence ID" value="NZ_FORU01000015.1"/>
</dbReference>
<dbReference type="InterPro" id="IPR011761">
    <property type="entry name" value="ATP-grasp"/>
</dbReference>
<dbReference type="NCBIfam" id="TIGR02068">
    <property type="entry name" value="cya_phycin_syn"/>
    <property type="match status" value="1"/>
</dbReference>
<evidence type="ECO:0000256" key="3">
    <source>
        <dbReference type="ARBA" id="ARBA00011738"/>
    </source>
</evidence>
<dbReference type="NCBIfam" id="NF010623">
    <property type="entry name" value="PRK14016.1"/>
    <property type="match status" value="1"/>
</dbReference>
<evidence type="ECO:0000256" key="7">
    <source>
        <dbReference type="ARBA" id="ARBA00022598"/>
    </source>
</evidence>
<dbReference type="Gene3D" id="3.30.470.20">
    <property type="entry name" value="ATP-grasp fold, B domain"/>
    <property type="match status" value="2"/>
</dbReference>
<dbReference type="GO" id="GO:0046872">
    <property type="term" value="F:metal ion binding"/>
    <property type="evidence" value="ECO:0007669"/>
    <property type="project" value="InterPro"/>
</dbReference>
<evidence type="ECO:0000256" key="10">
    <source>
        <dbReference type="ARBA" id="ARBA00031353"/>
    </source>
</evidence>
<evidence type="ECO:0000256" key="8">
    <source>
        <dbReference type="ARBA" id="ARBA00022741"/>
    </source>
</evidence>
<dbReference type="Gene3D" id="3.90.190.20">
    <property type="entry name" value="Mur ligase, C-terminal domain"/>
    <property type="match status" value="1"/>
</dbReference>
<evidence type="ECO:0000256" key="5">
    <source>
        <dbReference type="ARBA" id="ARBA00013005"/>
    </source>
</evidence>
<evidence type="ECO:0000256" key="12">
    <source>
        <dbReference type="ARBA" id="ARBA00048425"/>
    </source>
</evidence>
<dbReference type="Pfam" id="PF08245">
    <property type="entry name" value="Mur_ligase_M"/>
    <property type="match status" value="1"/>
</dbReference>
<dbReference type="InterPro" id="IPR018109">
    <property type="entry name" value="Folylpolyglutamate_synth_CS"/>
</dbReference>
<dbReference type="InterPro" id="IPR036615">
    <property type="entry name" value="Mur_ligase_C_dom_sf"/>
</dbReference>
<comment type="catalytic activity">
    <reaction evidence="11">
        <text>[L-4-(L-arginin-2-N-yl)aspartate](n)-L-aspartate + L-arginine + ATP = [L-4-(L-arginin-2-N-yl)aspartate](n+1) + ADP + phosphate + H(+)</text>
        <dbReference type="Rhea" id="RHEA:23888"/>
        <dbReference type="Rhea" id="RHEA-COMP:13732"/>
        <dbReference type="Rhea" id="RHEA-COMP:13733"/>
        <dbReference type="ChEBI" id="CHEBI:15378"/>
        <dbReference type="ChEBI" id="CHEBI:30616"/>
        <dbReference type="ChEBI" id="CHEBI:32682"/>
        <dbReference type="ChEBI" id="CHEBI:43474"/>
        <dbReference type="ChEBI" id="CHEBI:137986"/>
        <dbReference type="ChEBI" id="CHEBI:137990"/>
        <dbReference type="ChEBI" id="CHEBI:456216"/>
        <dbReference type="EC" id="6.3.2.30"/>
    </reaction>
</comment>
<dbReference type="PROSITE" id="PS50975">
    <property type="entry name" value="ATP_GRASP"/>
    <property type="match status" value="1"/>
</dbReference>
<dbReference type="Pfam" id="PF02875">
    <property type="entry name" value="Mur_ligase_C"/>
    <property type="match status" value="1"/>
</dbReference>
<dbReference type="GO" id="GO:0005524">
    <property type="term" value="F:ATP binding"/>
    <property type="evidence" value="ECO:0007669"/>
    <property type="project" value="UniProtKB-UniRule"/>
</dbReference>
<evidence type="ECO:0000256" key="11">
    <source>
        <dbReference type="ARBA" id="ARBA00048094"/>
    </source>
</evidence>
<dbReference type="GO" id="GO:0004326">
    <property type="term" value="F:tetrahydrofolylpolyglutamate synthase activity"/>
    <property type="evidence" value="ECO:0007669"/>
    <property type="project" value="InterPro"/>
</dbReference>
<name>A0A1I3TZX2_9FLAO</name>
<evidence type="ECO:0000256" key="13">
    <source>
        <dbReference type="PROSITE-ProRule" id="PRU00409"/>
    </source>
</evidence>
<dbReference type="InterPro" id="IPR004101">
    <property type="entry name" value="Mur_ligase_C"/>
</dbReference>
<dbReference type="InterPro" id="IPR011810">
    <property type="entry name" value="Cya_phycin_syn"/>
</dbReference>
<dbReference type="GO" id="GO:0071161">
    <property type="term" value="F:cyanophycin synthetase activity (L-arginine-adding)"/>
    <property type="evidence" value="ECO:0007669"/>
    <property type="project" value="UniProtKB-EC"/>
</dbReference>
<dbReference type="PROSITE" id="PS01011">
    <property type="entry name" value="FOLYLPOLYGLU_SYNT_1"/>
    <property type="match status" value="1"/>
</dbReference>
<dbReference type="GO" id="GO:0071160">
    <property type="term" value="F:cyanophycin synthetase activity (L-aspartate-adding)"/>
    <property type="evidence" value="ECO:0007669"/>
    <property type="project" value="UniProtKB-EC"/>
</dbReference>
<evidence type="ECO:0000256" key="9">
    <source>
        <dbReference type="ARBA" id="ARBA00022840"/>
    </source>
</evidence>
<gene>
    <name evidence="15" type="ORF">SAMN04487893_11521</name>
</gene>
<comment type="catalytic activity">
    <reaction evidence="12">
        <text>[L-4-(L-arginin-2-N-yl)aspartate](n) + L-aspartate + ATP = [L-4-(L-arginin-2-N-yl)aspartate](n)-L-aspartate + ADP + phosphate + H(+)</text>
        <dbReference type="Rhea" id="RHEA:13277"/>
        <dbReference type="Rhea" id="RHEA-COMP:13728"/>
        <dbReference type="Rhea" id="RHEA-COMP:13733"/>
        <dbReference type="ChEBI" id="CHEBI:15378"/>
        <dbReference type="ChEBI" id="CHEBI:29991"/>
        <dbReference type="ChEBI" id="CHEBI:30616"/>
        <dbReference type="ChEBI" id="CHEBI:43474"/>
        <dbReference type="ChEBI" id="CHEBI:137986"/>
        <dbReference type="ChEBI" id="CHEBI:137990"/>
        <dbReference type="ChEBI" id="CHEBI:456216"/>
        <dbReference type="EC" id="6.3.2.29"/>
    </reaction>
</comment>
<dbReference type="AlphaFoldDB" id="A0A1I3TZX2"/>
<dbReference type="Pfam" id="PF18921">
    <property type="entry name" value="Cyanophycin_syn"/>
    <property type="match status" value="1"/>
</dbReference>
<dbReference type="SUPFAM" id="SSF56059">
    <property type="entry name" value="Glutathione synthetase ATP-binding domain-like"/>
    <property type="match status" value="1"/>
</dbReference>
<dbReference type="EC" id="6.3.2.29" evidence="5"/>
<dbReference type="PANTHER" id="PTHR23135">
    <property type="entry name" value="MUR LIGASE FAMILY MEMBER"/>
    <property type="match status" value="1"/>
</dbReference>
<keyword evidence="8 13" id="KW-0547">Nucleotide-binding</keyword>
<sequence>MVIESIQVLNGPNVWSIKWKKLIQMRLDLVEMEDRPTNTINGFLERIESLLPSLYEHECSEGKVGGFFERVRMGTWMGHVVEHIALEIQTLAGMNTGFGRTRETNSSGTYNVIFSCINEEAGVYSASAAVNIAQALIDGVPYELELDIENLRTIFRKNALGPSTKSIVDEAVDRDIPWMRLNNKSFVQLGYGINQRRIEATITDTTSYLAVTTACDKGKTKTMLRESSIPVAAGGKCVDLKGMRDIIKEIGFPIVVKPLDGNQGKGATINVSNIQEAKIALNFAKKYCDSVIVEKYISGFDFRILVVGNKVVAAAKRIPAHVIGNGVKTILELIEETNKDPRRGMGHENVLTKIVIDSLTLALLSKSNMNLDTVPNKGEIIYLKSTANLSTGATSIDVTKDMHIDNVWMAERISRVIGLDICGIDIMAPSLDESLVVNGGVVLEVNAAPGFRMHLAPSKGVPRNVAASVVDMLYPKNKVSRIPIIAITGTNGKTTTTRLIAHIVRNAGYITGFTTSDGIYIQDRMVEKGDTTGPVSASYILKDSSVEFAVLETARGGIIRSGLAFDLCDIGIITNIKEDHLGLKDVNTLEDLTRIKSVVVETVKKDGWAILNGEDPYCLSLEKKLNCNTAYFALNKDNAVVRRLIDNNKVVAVCDNGYITILKGEEVIELEKIENIPLTMDGNAKFMIENVLAASLATYLFGFDLEGIRNSLRSFIPGPKHTPGRLNVFAFQNFNVMIDFAHNPPGFLAIEDYLAKVEATKKIGIIAGVGDRRDEDIIACGRIAARMFDHIIIRQERHLRGRTDKEIEGLLLKGIGECNQKRTYEIIPKELEAIEHAISIAEQGNYIVALCDVVSNAIDIVQSYLDKEQGLSRIS</sequence>
<dbReference type="InterPro" id="IPR013651">
    <property type="entry name" value="ATP-grasp_RimK-type"/>
</dbReference>
<dbReference type="OrthoDB" id="9803907at2"/>
<evidence type="ECO:0000259" key="14">
    <source>
        <dbReference type="PROSITE" id="PS50975"/>
    </source>
</evidence>
<proteinExistence type="inferred from homology"/>
<evidence type="ECO:0000313" key="16">
    <source>
        <dbReference type="Proteomes" id="UP000243887"/>
    </source>
</evidence>
<organism evidence="15 16">
    <name type="scientific">Myroides guanonis</name>
    <dbReference type="NCBI Taxonomy" id="1150112"/>
    <lineage>
        <taxon>Bacteria</taxon>
        <taxon>Pseudomonadati</taxon>
        <taxon>Bacteroidota</taxon>
        <taxon>Flavobacteriia</taxon>
        <taxon>Flavobacteriales</taxon>
        <taxon>Flavobacteriaceae</taxon>
        <taxon>Myroides</taxon>
    </lineage>
</organism>
<dbReference type="SUPFAM" id="SSF53623">
    <property type="entry name" value="MurD-like peptide ligases, catalytic domain"/>
    <property type="match status" value="1"/>
</dbReference>
<dbReference type="Proteomes" id="UP000243887">
    <property type="component" value="Unassembled WGS sequence"/>
</dbReference>
<dbReference type="InterPro" id="IPR036565">
    <property type="entry name" value="Mur-like_cat_sf"/>
</dbReference>
<evidence type="ECO:0000256" key="1">
    <source>
        <dbReference type="ARBA" id="ARBA00003184"/>
    </source>
</evidence>
<dbReference type="Gene3D" id="3.40.1190.10">
    <property type="entry name" value="Mur-like, catalytic domain"/>
    <property type="match status" value="1"/>
</dbReference>
<reference evidence="16" key="1">
    <citation type="submission" date="2016-10" db="EMBL/GenBank/DDBJ databases">
        <authorList>
            <person name="Varghese N."/>
            <person name="Submissions S."/>
        </authorList>
    </citation>
    <scope>NUCLEOTIDE SEQUENCE [LARGE SCALE GENOMIC DNA]</scope>
    <source>
        <strain evidence="16">DSM 26542</strain>
    </source>
</reference>
<comment type="subunit">
    <text evidence="3">Homodimer.</text>
</comment>